<evidence type="ECO:0000313" key="4">
    <source>
        <dbReference type="EMBL" id="KPM47385.1"/>
    </source>
</evidence>
<evidence type="ECO:0000256" key="1">
    <source>
        <dbReference type="PIRSR" id="PIRSR605511-1"/>
    </source>
</evidence>
<dbReference type="PANTHER" id="PTHR47572:SF5">
    <property type="entry name" value="BLR2277 PROTEIN"/>
    <property type="match status" value="1"/>
</dbReference>
<dbReference type="InterPro" id="IPR051262">
    <property type="entry name" value="SMP-30/CGR1_Lactonase"/>
</dbReference>
<evidence type="ECO:0000313" key="5">
    <source>
        <dbReference type="Proteomes" id="UP000050454"/>
    </source>
</evidence>
<feature type="binding site" evidence="2">
    <location>
        <position position="184"/>
    </location>
    <ligand>
        <name>a divalent metal cation</name>
        <dbReference type="ChEBI" id="CHEBI:60240"/>
    </ligand>
</feature>
<feature type="binding site" evidence="2">
    <location>
        <position position="135"/>
    </location>
    <ligand>
        <name>substrate</name>
    </ligand>
</feature>
<reference evidence="4 5" key="1">
    <citation type="submission" date="2015-07" db="EMBL/GenBank/DDBJ databases">
        <title>The draft genome sequence of Leadbetterella sp. JN14-9.</title>
        <authorList>
            <person name="Liu Y."/>
            <person name="Du J."/>
            <person name="Shao Z."/>
        </authorList>
    </citation>
    <scope>NUCLEOTIDE SEQUENCE [LARGE SCALE GENOMIC DNA]</scope>
    <source>
        <strain evidence="4 5">JN14-9</strain>
    </source>
</reference>
<accession>A0A0P7C232</accession>
<dbReference type="InterPro" id="IPR011042">
    <property type="entry name" value="6-blade_b-propeller_TolB-like"/>
</dbReference>
<dbReference type="AlphaFoldDB" id="A0A0P7C232"/>
<organism evidence="4 5">
    <name type="scientific">Jiulongibacter sediminis</name>
    <dbReference type="NCBI Taxonomy" id="1605367"/>
    <lineage>
        <taxon>Bacteria</taxon>
        <taxon>Pseudomonadati</taxon>
        <taxon>Bacteroidota</taxon>
        <taxon>Cytophagia</taxon>
        <taxon>Cytophagales</taxon>
        <taxon>Leadbetterellaceae</taxon>
        <taxon>Jiulongibacter</taxon>
    </lineage>
</organism>
<dbReference type="InterPro" id="IPR005511">
    <property type="entry name" value="SMP-30"/>
</dbReference>
<gene>
    <name evidence="4" type="ORF">AFM12_16290</name>
</gene>
<keyword evidence="2" id="KW-0862">Zinc</keyword>
<feature type="domain" description="SMP-30/Gluconolactonase/LRE-like region" evidence="3">
    <location>
        <begin position="26"/>
        <end position="291"/>
    </location>
</feature>
<keyword evidence="5" id="KW-1185">Reference proteome</keyword>
<comment type="caution">
    <text evidence="4">The sequence shown here is derived from an EMBL/GenBank/DDBJ whole genome shotgun (WGS) entry which is preliminary data.</text>
</comment>
<protein>
    <recommendedName>
        <fullName evidence="3">SMP-30/Gluconolactonase/LRE-like region domain-containing protein</fullName>
    </recommendedName>
</protein>
<dbReference type="Pfam" id="PF08450">
    <property type="entry name" value="SGL"/>
    <property type="match status" value="1"/>
</dbReference>
<dbReference type="PRINTS" id="PR01790">
    <property type="entry name" value="SMP30FAMILY"/>
</dbReference>
<evidence type="ECO:0000256" key="2">
    <source>
        <dbReference type="PIRSR" id="PIRSR605511-2"/>
    </source>
</evidence>
<keyword evidence="2" id="KW-0479">Metal-binding</keyword>
<dbReference type="GO" id="GO:0046872">
    <property type="term" value="F:metal ion binding"/>
    <property type="evidence" value="ECO:0007669"/>
    <property type="project" value="UniProtKB-KW"/>
</dbReference>
<comment type="cofactor">
    <cofactor evidence="2">
        <name>Zn(2+)</name>
        <dbReference type="ChEBI" id="CHEBI:29105"/>
    </cofactor>
    <text evidence="2">Binds 1 divalent metal cation per subunit.</text>
</comment>
<dbReference type="Proteomes" id="UP000050454">
    <property type="component" value="Unassembled WGS sequence"/>
</dbReference>
<dbReference type="EMBL" id="LGTQ01000012">
    <property type="protein sequence ID" value="KPM47385.1"/>
    <property type="molecule type" value="Genomic_DNA"/>
</dbReference>
<evidence type="ECO:0000259" key="3">
    <source>
        <dbReference type="Pfam" id="PF08450"/>
    </source>
</evidence>
<proteinExistence type="predicted"/>
<dbReference type="SUPFAM" id="SSF63829">
    <property type="entry name" value="Calcium-dependent phosphotriesterase"/>
    <property type="match status" value="1"/>
</dbReference>
<dbReference type="InterPro" id="IPR013658">
    <property type="entry name" value="SGL"/>
</dbReference>
<dbReference type="STRING" id="1605367.AFM12_16290"/>
<sequence>MGYCFGQSGSQSQETKIETLAEGLGFPEGPIALADGSVLVVEMQFGNLTKIGKNGSKTVIAKLGGGPNGAAMGPDGAVYVCNNGGLQWSVRNGVTFPGEAAKDYKGGYIQRVDLQTGNITTLYSECEGRKLSAPNDIVFDAQGGMWISDQGKYFSTHKEHGSIYYAKTDGSFICRQAEKLETPNGIRLSADGKSLYYAETNTGRLFSYQINTPGEIDTSTKKLVIGLPGQQMFDSFALDEEGNLCVATLLNGGISIVSKDGKLLRHIPTQDILTTSICFGGNQQKTAYITLGGAGKLISIPWNKAGLKLNFLTY</sequence>
<feature type="active site" description="Proton donor/acceptor" evidence="1">
    <location>
        <position position="234"/>
    </location>
</feature>
<feature type="binding site" evidence="2">
    <location>
        <position position="234"/>
    </location>
    <ligand>
        <name>a divalent metal cation</name>
        <dbReference type="ChEBI" id="CHEBI:60240"/>
    </ligand>
</feature>
<dbReference type="PANTHER" id="PTHR47572">
    <property type="entry name" value="LIPOPROTEIN-RELATED"/>
    <property type="match status" value="1"/>
</dbReference>
<dbReference type="Gene3D" id="2.120.10.30">
    <property type="entry name" value="TolB, C-terminal domain"/>
    <property type="match status" value="1"/>
</dbReference>
<dbReference type="OrthoDB" id="241638at2"/>
<name>A0A0P7C232_9BACT</name>
<dbReference type="PATRIC" id="fig|1605367.3.peg.690"/>